<gene>
    <name evidence="2" type="ORF">TrLO_g6852</name>
</gene>
<feature type="region of interest" description="Disordered" evidence="1">
    <location>
        <begin position="1"/>
        <end position="32"/>
    </location>
</feature>
<dbReference type="Proteomes" id="UP001165122">
    <property type="component" value="Unassembled WGS sequence"/>
</dbReference>
<protein>
    <submittedName>
        <fullName evidence="2">Uncharacterized protein</fullName>
    </submittedName>
</protein>
<feature type="compositionally biased region" description="Low complexity" evidence="1">
    <location>
        <begin position="1590"/>
        <end position="1599"/>
    </location>
</feature>
<accession>A0A9W6ZLJ1</accession>
<organism evidence="2 3">
    <name type="scientific">Triparma laevis f. longispina</name>
    <dbReference type="NCBI Taxonomy" id="1714387"/>
    <lineage>
        <taxon>Eukaryota</taxon>
        <taxon>Sar</taxon>
        <taxon>Stramenopiles</taxon>
        <taxon>Ochrophyta</taxon>
        <taxon>Bolidophyceae</taxon>
        <taxon>Parmales</taxon>
        <taxon>Triparmaceae</taxon>
        <taxon>Triparma</taxon>
    </lineage>
</organism>
<evidence type="ECO:0000313" key="3">
    <source>
        <dbReference type="Proteomes" id="UP001165122"/>
    </source>
</evidence>
<sequence length="1610" mass="179182">MNANTISPTRTNIRPNTAPGGGGRKRVTNDLGSSPFLQSSYDKLVLKKLKKMTKSGHTVNHPLTNLLNPDPIHTKPDMDVLPIPLHVKAKLRHKEISIARAEYAIARVKREAVIKGDFYLTQIQKALANKDKEQALVILAAARKCYKKGEDSSKIDEVNALHVKIKGEYAMNLAMECRLQRDYDKAVEHVSEALFHFKVLSGVTSVDRDMANSTAGRMEKESRTYLRIRDPKKYVRKLAIEDGEEARAQVIAFLDERKYGESKTNLADAKVCFDWAEIPDSETGMSELKNHIALSESASAGDGLLEEIAANLKPVVKKDYEFLLEKLELAQKAYEGAYDDAGVKVVMRMKSCLAAIRAGDVAWYNLAHSLLDNSYSDASSSLITVRKCLYLSSLGLPFVNKDMDRILGVALNEDLRSLEMIAELASRDGEVFMAKAKASLENQDLDAAASNASSAVKCFEWVAGRRKLLSERSKEDFGVDDEEVMLDVTEMKNVPDSKLCVDLMERITSIFPTNKEETFQVNVHAAGNNIGACNDVLERISKSHSLLKAESHMDKFFDKEEQDKFNEAFENLDMAKTIYQESGFTDYANDVLTIKVNSMGDIAAEKAAPFLTQGKHAEAQQCLREAMRHYENTDNRTKFEATKTALVTSQGDQLLVEFDKSLDKSNYDKALELGLQVVELYEKSGDAKRINAIGDPKFVVWKRAVNDADSLKMQALAKVDEKNLEEARKLALSAKDCLTWSGESGETIDDVFAVITMAEKRWKGDEVMEKALEHISDPDREESKKLLALATSAYQEAQLAYQQLMGRAAEIMANKDVDPSFGLELQDNVTKIYNVCVDGVKVANLQNIELALRADERLDEVAVLIRHELFSDAKELIENVRGVYFSIGLKEDNERILKTSTMLELVEYGVKYYDTVAHKQFEESKEHIQKCKDLLEKVSGLPPKTIKALPADVFGDQNAADTVIVRAVVSGEKDLEDAKDYLKKKEFVRSLKECDKAMRSYNWVSQYKDFSEIAPAVKELEEFIELVKREQAYSEGEACCERAAAAMEEQKFPFAVMKYGEAVESFVKSGKEEKVVEAKKLKALANGSLFEQQSNVAWAAKEFDKGLEKALKGVSAFEEAADEGRRQKMFCFSKRVEGDLIMEGYNQALKDCDWDRACKVMSDAHDCYNSSNDPKIMSLIEGVVPKTKVIQAAMRKGDELKLEAGSILHKGGGTANAQAVLDRAKVCFIWSDVSLSKAGINMVQKDIESGEMEEQADVKLKKALEYWSEEQSIGDGGCGKSAVRSMKEAKDLFKRAGPGCFKHANDTSYIINVMESAAFNSLKPIEEMLVAENVMDALAKCTDTHSSWNAVVRIQNPCKSLKPFVEFYLAKEQQLSLVIGLLNKTNQISAEISNNKWNPPPVAMCEELIMMYEGLEKKVGEWKLTFRFEFLQPLVEGSKLACGLVEKVVELVVEPVVVEPEVVEPEVVEVVEEPKVEEEVVDEVGEEGAGYEDEEFEKGESQVEEVGEEGEGEADLASKLANAEGDYEDDEFDTSLESSTKTAQAPPVVVPDAGIEVIDATNKEDEDEGKTLEKLANAENDYGTDDFESSLESSQQTQSKGGGGEEKKEN</sequence>
<keyword evidence="3" id="KW-1185">Reference proteome</keyword>
<dbReference type="EMBL" id="BRXW01000433">
    <property type="protein sequence ID" value="GMH54436.1"/>
    <property type="molecule type" value="Genomic_DNA"/>
</dbReference>
<reference evidence="3" key="1">
    <citation type="journal article" date="2023" name="Commun. Biol.">
        <title>Genome analysis of Parmales, the sister group of diatoms, reveals the evolutionary specialization of diatoms from phago-mixotrophs to photoautotrophs.</title>
        <authorList>
            <person name="Ban H."/>
            <person name="Sato S."/>
            <person name="Yoshikawa S."/>
            <person name="Yamada K."/>
            <person name="Nakamura Y."/>
            <person name="Ichinomiya M."/>
            <person name="Sato N."/>
            <person name="Blanc-Mathieu R."/>
            <person name="Endo H."/>
            <person name="Kuwata A."/>
            <person name="Ogata H."/>
        </authorList>
    </citation>
    <scope>NUCLEOTIDE SEQUENCE [LARGE SCALE GENOMIC DNA]</scope>
    <source>
        <strain evidence="3">NIES 3700</strain>
    </source>
</reference>
<feature type="region of interest" description="Disordered" evidence="1">
    <location>
        <begin position="1482"/>
        <end position="1610"/>
    </location>
</feature>
<evidence type="ECO:0000256" key="1">
    <source>
        <dbReference type="SAM" id="MobiDB-lite"/>
    </source>
</evidence>
<feature type="compositionally biased region" description="Acidic residues" evidence="1">
    <location>
        <begin position="1482"/>
        <end position="1514"/>
    </location>
</feature>
<comment type="caution">
    <text evidence="2">The sequence shown here is derived from an EMBL/GenBank/DDBJ whole genome shotgun (WGS) entry which is preliminary data.</text>
</comment>
<feature type="compositionally biased region" description="Acidic residues" evidence="1">
    <location>
        <begin position="1525"/>
        <end position="1534"/>
    </location>
</feature>
<dbReference type="OrthoDB" id="192757at2759"/>
<evidence type="ECO:0000313" key="2">
    <source>
        <dbReference type="EMBL" id="GMH54436.1"/>
    </source>
</evidence>
<name>A0A9W6ZLJ1_9STRA</name>
<proteinExistence type="predicted"/>
<feature type="compositionally biased region" description="Polar residues" evidence="1">
    <location>
        <begin position="1"/>
        <end position="15"/>
    </location>
</feature>